<dbReference type="EMBL" id="KB932214">
    <property type="protein sequence ID" value="KCV67678.1"/>
    <property type="molecule type" value="Genomic_DNA"/>
</dbReference>
<dbReference type="GO" id="GO:0016702">
    <property type="term" value="F:oxidoreductase activity, acting on single donors with incorporation of molecular oxygen, incorporation of two atoms of oxygen"/>
    <property type="evidence" value="ECO:0007669"/>
    <property type="project" value="TreeGrafter"/>
</dbReference>
<evidence type="ECO:0000256" key="8">
    <source>
        <dbReference type="SAM" id="SignalP"/>
    </source>
</evidence>
<organism evidence="10">
    <name type="scientific">Fonticula alba</name>
    <name type="common">Slime mold</name>
    <dbReference type="NCBI Taxonomy" id="691883"/>
    <lineage>
        <taxon>Eukaryota</taxon>
        <taxon>Rotosphaerida</taxon>
        <taxon>Fonticulaceae</taxon>
        <taxon>Fonticula</taxon>
    </lineage>
</organism>
<dbReference type="InterPro" id="IPR050783">
    <property type="entry name" value="Oxylipin_biosynth_metab"/>
</dbReference>
<keyword evidence="8" id="KW-0732">Signal</keyword>
<dbReference type="OMA" id="AFAPWTK"/>
<feature type="signal peptide" evidence="8">
    <location>
        <begin position="1"/>
        <end position="35"/>
    </location>
</feature>
<reference evidence="10" key="1">
    <citation type="submission" date="2013-04" db="EMBL/GenBank/DDBJ databases">
        <title>The Genome Sequence of Fonticula alba ATCC 38817.</title>
        <authorList>
            <consortium name="The Broad Institute Genomics Platform"/>
            <person name="Russ C."/>
            <person name="Cuomo C."/>
            <person name="Burger G."/>
            <person name="Gray M.W."/>
            <person name="Holland P.W.H."/>
            <person name="King N."/>
            <person name="Lang F.B.F."/>
            <person name="Roger A.J."/>
            <person name="Ruiz-Trillo I."/>
            <person name="Brown M."/>
            <person name="Walker B."/>
            <person name="Young S."/>
            <person name="Zeng Q."/>
            <person name="Gargeya S."/>
            <person name="Fitzgerald M."/>
            <person name="Haas B."/>
            <person name="Abouelleil A."/>
            <person name="Allen A.W."/>
            <person name="Alvarado L."/>
            <person name="Arachchi H.M."/>
            <person name="Berlin A.M."/>
            <person name="Chapman S.B."/>
            <person name="Gainer-Dewar J."/>
            <person name="Goldberg J."/>
            <person name="Griggs A."/>
            <person name="Gujja S."/>
            <person name="Hansen M."/>
            <person name="Howarth C."/>
            <person name="Imamovic A."/>
            <person name="Ireland A."/>
            <person name="Larimer J."/>
            <person name="McCowan C."/>
            <person name="Murphy C."/>
            <person name="Pearson M."/>
            <person name="Poon T.W."/>
            <person name="Priest M."/>
            <person name="Roberts A."/>
            <person name="Saif S."/>
            <person name="Shea T."/>
            <person name="Sisk P."/>
            <person name="Sykes S."/>
            <person name="Wortman J."/>
            <person name="Nusbaum C."/>
            <person name="Birren B."/>
        </authorList>
    </citation>
    <scope>NUCLEOTIDE SEQUENCE [LARGE SCALE GENOMIC DNA]</scope>
    <source>
        <strain evidence="10">ATCC 38817</strain>
    </source>
</reference>
<feature type="domain" description="Kazal-like" evidence="9">
    <location>
        <begin position="63"/>
        <end position="123"/>
    </location>
</feature>
<dbReference type="PANTHER" id="PTHR11903:SF11">
    <property type="entry name" value="ALPHA-DIOXYGENASE 1"/>
    <property type="match status" value="1"/>
</dbReference>
<proteinExistence type="predicted"/>
<keyword evidence="2" id="KW-0611">Plant defense</keyword>
<dbReference type="InterPro" id="IPR037120">
    <property type="entry name" value="Haem_peroxidase_sf_animal"/>
</dbReference>
<dbReference type="OrthoDB" id="823504at2759"/>
<feature type="region of interest" description="Disordered" evidence="7">
    <location>
        <begin position="355"/>
        <end position="375"/>
    </location>
</feature>
<dbReference type="SUPFAM" id="SSF48113">
    <property type="entry name" value="Heme-dependent peroxidases"/>
    <property type="match status" value="1"/>
</dbReference>
<dbReference type="Proteomes" id="UP000030693">
    <property type="component" value="Unassembled WGS sequence"/>
</dbReference>
<dbReference type="PROSITE" id="PS50292">
    <property type="entry name" value="PEROXIDASE_3"/>
    <property type="match status" value="1"/>
</dbReference>
<evidence type="ECO:0000313" key="11">
    <source>
        <dbReference type="Proteomes" id="UP000030693"/>
    </source>
</evidence>
<dbReference type="PRINTS" id="PR00457">
    <property type="entry name" value="ANPEROXIDASE"/>
</dbReference>
<dbReference type="GO" id="GO:0004601">
    <property type="term" value="F:peroxidase activity"/>
    <property type="evidence" value="ECO:0007669"/>
    <property type="project" value="InterPro"/>
</dbReference>
<evidence type="ECO:0000256" key="1">
    <source>
        <dbReference type="ARBA" id="ARBA00022723"/>
    </source>
</evidence>
<accession>A0A058Z159</accession>
<evidence type="ECO:0000256" key="5">
    <source>
        <dbReference type="ARBA" id="ARBA00023004"/>
    </source>
</evidence>
<keyword evidence="6" id="KW-0349">Heme</keyword>
<evidence type="ECO:0000259" key="9">
    <source>
        <dbReference type="PROSITE" id="PS51465"/>
    </source>
</evidence>
<evidence type="ECO:0000256" key="4">
    <source>
        <dbReference type="ARBA" id="ARBA00023002"/>
    </source>
</evidence>
<gene>
    <name evidence="10" type="ORF">H696_05788</name>
</gene>
<dbReference type="eggNOG" id="KOG2408">
    <property type="taxonomic scope" value="Eukaryota"/>
</dbReference>
<dbReference type="GO" id="GO:0006631">
    <property type="term" value="P:fatty acid metabolic process"/>
    <property type="evidence" value="ECO:0007669"/>
    <property type="project" value="UniProtKB-ARBA"/>
</dbReference>
<keyword evidence="11" id="KW-1185">Reference proteome</keyword>
<dbReference type="Pfam" id="PF03098">
    <property type="entry name" value="An_peroxidase"/>
    <property type="match status" value="1"/>
</dbReference>
<feature type="binding site" description="axial binding residue" evidence="6">
    <location>
        <position position="491"/>
    </location>
    <ligand>
        <name>heme b</name>
        <dbReference type="ChEBI" id="CHEBI:60344"/>
    </ligand>
    <ligandPart>
        <name>Fe</name>
        <dbReference type="ChEBI" id="CHEBI:18248"/>
    </ligandPart>
</feature>
<evidence type="ECO:0000256" key="6">
    <source>
        <dbReference type="PIRSR" id="PIRSR619791-2"/>
    </source>
</evidence>
<dbReference type="GO" id="GO:0046872">
    <property type="term" value="F:metal ion binding"/>
    <property type="evidence" value="ECO:0007669"/>
    <property type="project" value="UniProtKB-KW"/>
</dbReference>
<dbReference type="STRING" id="691883.A0A058Z159"/>
<dbReference type="GO" id="GO:0006952">
    <property type="term" value="P:defense response"/>
    <property type="evidence" value="ECO:0007669"/>
    <property type="project" value="UniProtKB-KW"/>
</dbReference>
<dbReference type="GO" id="GO:0020037">
    <property type="term" value="F:heme binding"/>
    <property type="evidence" value="ECO:0007669"/>
    <property type="project" value="InterPro"/>
</dbReference>
<evidence type="ECO:0000313" key="10">
    <source>
        <dbReference type="EMBL" id="KCV67678.1"/>
    </source>
</evidence>
<name>A0A058Z159_FONAL</name>
<keyword evidence="3" id="KW-0223">Dioxygenase</keyword>
<protein>
    <recommendedName>
        <fullName evidence="9">Kazal-like domain-containing protein</fullName>
    </recommendedName>
</protein>
<dbReference type="InterPro" id="IPR019791">
    <property type="entry name" value="Haem_peroxidase_animal"/>
</dbReference>
<keyword evidence="4" id="KW-0560">Oxidoreductase</keyword>
<dbReference type="InterPro" id="IPR010255">
    <property type="entry name" value="Haem_peroxidase_sf"/>
</dbReference>
<dbReference type="RefSeq" id="XP_009497862.1">
    <property type="nucleotide sequence ID" value="XM_009499587.1"/>
</dbReference>
<keyword evidence="1 6" id="KW-0479">Metal-binding</keyword>
<keyword evidence="5 6" id="KW-0408">Iron</keyword>
<dbReference type="GeneID" id="20530513"/>
<evidence type="ECO:0000256" key="2">
    <source>
        <dbReference type="ARBA" id="ARBA00022821"/>
    </source>
</evidence>
<evidence type="ECO:0000256" key="7">
    <source>
        <dbReference type="SAM" id="MobiDB-lite"/>
    </source>
</evidence>
<feature type="chain" id="PRO_5001566145" description="Kazal-like domain-containing protein" evidence="8">
    <location>
        <begin position="36"/>
        <end position="765"/>
    </location>
</feature>
<dbReference type="GO" id="GO:0006979">
    <property type="term" value="P:response to oxidative stress"/>
    <property type="evidence" value="ECO:0007669"/>
    <property type="project" value="InterPro"/>
</dbReference>
<evidence type="ECO:0000256" key="3">
    <source>
        <dbReference type="ARBA" id="ARBA00022964"/>
    </source>
</evidence>
<dbReference type="PROSITE" id="PS51465">
    <property type="entry name" value="KAZAL_2"/>
    <property type="match status" value="1"/>
</dbReference>
<dbReference type="Gene3D" id="1.10.640.10">
    <property type="entry name" value="Haem peroxidase domain superfamily, animal type"/>
    <property type="match status" value="1"/>
</dbReference>
<dbReference type="AlphaFoldDB" id="A0A058Z159"/>
<dbReference type="PANTHER" id="PTHR11903">
    <property type="entry name" value="PROSTAGLANDIN G/H SYNTHASE"/>
    <property type="match status" value="1"/>
</dbReference>
<sequence length="765" mass="83351">MARRFPRRRPLGHLLGLAALAALAALLHNARLAAGFSCPILFDLRQAAIQSGDHSARAQYSQALRTLGCCRPTSPSTLLPSAWTSRCSKTSGPVCGFDFVTHASQCDVGICLAGQQSVGQCRAPEKHLTQCQKIADINQRLVCLKQILARVVQAVAISDTPVDPARRLAAPCVVPGQYDRTRFRTADGSCNNPTPDRSYSGMAGLYFIRHDKTRTMPADIDRAVAAGPNPRVLSNALLRRSVFQPNSVQLNGLAIAFLTFFIHDFFEPRVDWSEVIAVPIPHNDPDFPSQAWAGAGAGAGAGAEAYMYIPATARNADGTVTNHATAWLDTSQVYGSSEAVQASLREFQGGRLRVDAATGLPPDEPTSQSGARRLAPGAPPLLLLGDSRGNQHIGLTAFHALFVSEHNNLAKLLAQAYPAMSDEELFQTARLILAAEVFKIQTVELSSQLSTDPAKKMLAEQIWSSHGSRNYNENFGVHLTPFDFTSAYRLHSMMPASFQPLDIAGFKVGERIDYFHTYHNSQILRDRGVGAILRGLATEVAGHMSLNNHPAGIRRLTHSDVVFQQRTPYHPLGPAGPAYQYAQQGTCYVAPFIDLGVVDIVRDRERAVPRANEYYRRCGLPELAAPTFAYMAQDPVTAARMAELYDWQIEQVDLAIGMLGMDSADSDGVSLLSSTGFLPFVAGRASLDRFYSNTWLTPAVYTAVGYDRLMGTASNPTGVTLTQIMEELGHVNLPLRPNGAIVPTEHDIFRVWNWPKLPKVILAPE</sequence>
<dbReference type="InterPro" id="IPR002350">
    <property type="entry name" value="Kazal_dom"/>
</dbReference>